<feature type="region of interest" description="Disordered" evidence="10">
    <location>
        <begin position="41"/>
        <end position="96"/>
    </location>
</feature>
<dbReference type="HAMAP" id="MF_00236">
    <property type="entry name" value="TatA_E"/>
    <property type="match status" value="1"/>
</dbReference>
<keyword evidence="5 9" id="KW-0653">Protein transport</keyword>
<reference evidence="11 13" key="1">
    <citation type="submission" date="2016-01" db="EMBL/GenBank/DDBJ databases">
        <authorList>
            <person name="Mitreva M."/>
            <person name="Pepin K.H."/>
            <person name="Mihindukulasuriya K.A."/>
            <person name="Fulton R."/>
            <person name="Fronick C."/>
            <person name="O'Laughlin M."/>
            <person name="Miner T."/>
            <person name="Herter B."/>
            <person name="Rosa B.A."/>
            <person name="Cordes M."/>
            <person name="Tomlinson C."/>
            <person name="Wollam A."/>
            <person name="Palsikar V.B."/>
            <person name="Mardis E.R."/>
            <person name="Wilson R.K."/>
        </authorList>
    </citation>
    <scope>NUCLEOTIDE SEQUENCE [LARGE SCALE GENOMIC DNA]</scope>
    <source>
        <strain evidence="11 13">DNF00696</strain>
    </source>
</reference>
<gene>
    <name evidence="9" type="primary">tatA</name>
    <name evidence="12" type="ORF">CJ240_07030</name>
    <name evidence="11" type="ORF">HMPREF1862_01912</name>
</gene>
<evidence type="ECO:0000313" key="11">
    <source>
        <dbReference type="EMBL" id="KXB79292.1"/>
    </source>
</evidence>
<evidence type="ECO:0000256" key="5">
    <source>
        <dbReference type="ARBA" id="ARBA00022927"/>
    </source>
</evidence>
<keyword evidence="2 9" id="KW-0813">Transport</keyword>
<keyword evidence="14" id="KW-1185">Reference proteome</keyword>
<reference evidence="12 14" key="2">
    <citation type="submission" date="2017-09" db="EMBL/GenBank/DDBJ databases">
        <title>Bacterial strain isolated from the female urinary microbiota.</title>
        <authorList>
            <person name="Thomas-White K."/>
            <person name="Kumar N."/>
            <person name="Forster S."/>
            <person name="Putonti C."/>
            <person name="Lawley T."/>
            <person name="Wolfe A.J."/>
        </authorList>
    </citation>
    <scope>NUCLEOTIDE SEQUENCE [LARGE SCALE GENOMIC DNA]</scope>
    <source>
        <strain evidence="12 14">UMB0744</strain>
    </source>
</reference>
<protein>
    <recommendedName>
        <fullName evidence="9">Sec-independent protein translocase protein TatA</fullName>
    </recommendedName>
</protein>
<evidence type="ECO:0000256" key="3">
    <source>
        <dbReference type="ARBA" id="ARBA00022475"/>
    </source>
</evidence>
<evidence type="ECO:0000313" key="13">
    <source>
        <dbReference type="Proteomes" id="UP000070572"/>
    </source>
</evidence>
<dbReference type="Pfam" id="PF02416">
    <property type="entry name" value="TatA_B_E"/>
    <property type="match status" value="1"/>
</dbReference>
<dbReference type="EMBL" id="PNGC01000002">
    <property type="protein sequence ID" value="PMB89503.1"/>
    <property type="molecule type" value="Genomic_DNA"/>
</dbReference>
<keyword evidence="3 9" id="KW-1003">Cell membrane</keyword>
<dbReference type="GeneID" id="78352411"/>
<keyword evidence="4 9" id="KW-0812">Transmembrane</keyword>
<proteinExistence type="inferred from homology"/>
<keyword evidence="6 9" id="KW-1133">Transmembrane helix</keyword>
<dbReference type="Proteomes" id="UP000070572">
    <property type="component" value="Unassembled WGS sequence"/>
</dbReference>
<sequence length="96" mass="10035">MRPVHILILLLVLIIVFGASKLPDIARNIGKSAKVLKSELSDLSEDGSNKQVTAGPQNPQIPATPSSPAPTQNNVQNSSPQVASGQSDTADPPENN</sequence>
<comment type="function">
    <text evidence="9">Part of the twin-arginine translocation (Tat) system that transports large folded proteins containing a characteristic twin-arginine motif in their signal peptide across membranes. TatA could form the protein-conducting channel of the Tat system.</text>
</comment>
<accession>A0AB34WWG8</accession>
<dbReference type="InterPro" id="IPR003369">
    <property type="entry name" value="TatA/B/E"/>
</dbReference>
<dbReference type="PANTHER" id="PTHR42982:SF8">
    <property type="entry name" value="SEC-INDEPENDENT PROTEIN TRANSLOCASE PROTEIN TATA"/>
    <property type="match status" value="1"/>
</dbReference>
<dbReference type="Proteomes" id="UP000243201">
    <property type="component" value="Unassembled WGS sequence"/>
</dbReference>
<name>A0AB34WWG8_9ACTO</name>
<dbReference type="InterPro" id="IPR006312">
    <property type="entry name" value="TatA/E"/>
</dbReference>
<comment type="subunit">
    <text evidence="9">The Tat system comprises two distinct complexes: a TatABC complex, containing multiple copies of TatA, TatB and TatC subunits, and a separate TatA complex, containing only TatA subunits. Substrates initially bind to the TatABC complex, which probably triggers association of the separate TatA complex to form the active translocon.</text>
</comment>
<evidence type="ECO:0000256" key="6">
    <source>
        <dbReference type="ARBA" id="ARBA00022989"/>
    </source>
</evidence>
<evidence type="ECO:0000256" key="1">
    <source>
        <dbReference type="ARBA" id="ARBA00004162"/>
    </source>
</evidence>
<evidence type="ECO:0000313" key="12">
    <source>
        <dbReference type="EMBL" id="PMB89503.1"/>
    </source>
</evidence>
<feature type="compositionally biased region" description="Polar residues" evidence="10">
    <location>
        <begin position="49"/>
        <end position="96"/>
    </location>
</feature>
<dbReference type="NCBIfam" id="NF001854">
    <property type="entry name" value="PRK00575.1"/>
    <property type="match status" value="1"/>
</dbReference>
<organism evidence="11 13">
    <name type="scientific">Varibaculum cambriense</name>
    <dbReference type="NCBI Taxonomy" id="184870"/>
    <lineage>
        <taxon>Bacteria</taxon>
        <taxon>Bacillati</taxon>
        <taxon>Actinomycetota</taxon>
        <taxon>Actinomycetes</taxon>
        <taxon>Actinomycetales</taxon>
        <taxon>Actinomycetaceae</taxon>
        <taxon>Varibaculum</taxon>
    </lineage>
</organism>
<comment type="subcellular location">
    <subcellularLocation>
        <location evidence="1 9">Cell membrane</location>
        <topology evidence="1 9">Single-pass membrane protein</topology>
    </subcellularLocation>
</comment>
<dbReference type="GO" id="GO:0043953">
    <property type="term" value="P:protein transport by the Tat complex"/>
    <property type="evidence" value="ECO:0007669"/>
    <property type="project" value="UniProtKB-UniRule"/>
</dbReference>
<dbReference type="GO" id="GO:0033281">
    <property type="term" value="C:TAT protein transport complex"/>
    <property type="evidence" value="ECO:0007669"/>
    <property type="project" value="UniProtKB-UniRule"/>
</dbReference>
<evidence type="ECO:0000313" key="14">
    <source>
        <dbReference type="Proteomes" id="UP000243201"/>
    </source>
</evidence>
<evidence type="ECO:0000256" key="9">
    <source>
        <dbReference type="HAMAP-Rule" id="MF_00236"/>
    </source>
</evidence>
<dbReference type="EMBL" id="LSDN01000028">
    <property type="protein sequence ID" value="KXB79292.1"/>
    <property type="molecule type" value="Genomic_DNA"/>
</dbReference>
<evidence type="ECO:0000256" key="10">
    <source>
        <dbReference type="SAM" id="MobiDB-lite"/>
    </source>
</evidence>
<comment type="similarity">
    <text evidence="9">Belongs to the TatA/E family.</text>
</comment>
<keyword evidence="7 9" id="KW-0811">Translocation</keyword>
<evidence type="ECO:0000256" key="4">
    <source>
        <dbReference type="ARBA" id="ARBA00022692"/>
    </source>
</evidence>
<evidence type="ECO:0000256" key="8">
    <source>
        <dbReference type="ARBA" id="ARBA00023136"/>
    </source>
</evidence>
<evidence type="ECO:0000256" key="7">
    <source>
        <dbReference type="ARBA" id="ARBA00023010"/>
    </source>
</evidence>
<keyword evidence="8 9" id="KW-0472">Membrane</keyword>
<dbReference type="RefSeq" id="WP_022864632.1">
    <property type="nucleotide sequence ID" value="NZ_CAUPGC010000013.1"/>
</dbReference>
<dbReference type="AlphaFoldDB" id="A0AB34WWG8"/>
<dbReference type="Gene3D" id="1.20.5.3310">
    <property type="match status" value="1"/>
</dbReference>
<dbReference type="PANTHER" id="PTHR42982">
    <property type="entry name" value="SEC-INDEPENDENT PROTEIN TRANSLOCASE PROTEIN TATA"/>
    <property type="match status" value="1"/>
</dbReference>
<comment type="caution">
    <text evidence="11">The sequence shown here is derived from an EMBL/GenBank/DDBJ whole genome shotgun (WGS) entry which is preliminary data.</text>
</comment>
<evidence type="ECO:0000256" key="2">
    <source>
        <dbReference type="ARBA" id="ARBA00022448"/>
    </source>
</evidence>
<dbReference type="GO" id="GO:0008320">
    <property type="term" value="F:protein transmembrane transporter activity"/>
    <property type="evidence" value="ECO:0007669"/>
    <property type="project" value="UniProtKB-UniRule"/>
</dbReference>